<protein>
    <submittedName>
        <fullName evidence="1">Uncharacterized protein</fullName>
    </submittedName>
</protein>
<accession>A0ABV0YMF4</accession>
<feature type="non-terminal residue" evidence="1">
    <location>
        <position position="133"/>
    </location>
</feature>
<name>A0ABV0YMF4_9TELE</name>
<gene>
    <name evidence="1" type="ORF">AMECASPLE_009949</name>
</gene>
<comment type="caution">
    <text evidence="1">The sequence shown here is derived from an EMBL/GenBank/DDBJ whole genome shotgun (WGS) entry which is preliminary data.</text>
</comment>
<organism evidence="1 2">
    <name type="scientific">Ameca splendens</name>
    <dbReference type="NCBI Taxonomy" id="208324"/>
    <lineage>
        <taxon>Eukaryota</taxon>
        <taxon>Metazoa</taxon>
        <taxon>Chordata</taxon>
        <taxon>Craniata</taxon>
        <taxon>Vertebrata</taxon>
        <taxon>Euteleostomi</taxon>
        <taxon>Actinopterygii</taxon>
        <taxon>Neopterygii</taxon>
        <taxon>Teleostei</taxon>
        <taxon>Neoteleostei</taxon>
        <taxon>Acanthomorphata</taxon>
        <taxon>Ovalentaria</taxon>
        <taxon>Atherinomorphae</taxon>
        <taxon>Cyprinodontiformes</taxon>
        <taxon>Goodeidae</taxon>
        <taxon>Ameca</taxon>
    </lineage>
</organism>
<dbReference type="Proteomes" id="UP001469553">
    <property type="component" value="Unassembled WGS sequence"/>
</dbReference>
<proteinExistence type="predicted"/>
<sequence>MLDFAERLKLKLYSYEISQKLELGIILTFYKWLSDVSMEPSSSGVIKQTASEADRQQHRPVCTVWIFSRQWQHQQGALAWKSHLSCCVLGQDISPALPADGGPRARWHRLYGSLTSACVPQGSCGYSVAHHLT</sequence>
<dbReference type="EMBL" id="JAHRIP010038187">
    <property type="protein sequence ID" value="MEQ2295033.1"/>
    <property type="molecule type" value="Genomic_DNA"/>
</dbReference>
<reference evidence="1 2" key="1">
    <citation type="submission" date="2021-06" db="EMBL/GenBank/DDBJ databases">
        <authorList>
            <person name="Palmer J.M."/>
        </authorList>
    </citation>
    <scope>NUCLEOTIDE SEQUENCE [LARGE SCALE GENOMIC DNA]</scope>
    <source>
        <strain evidence="1 2">AS_MEX2019</strain>
        <tissue evidence="1">Muscle</tissue>
    </source>
</reference>
<keyword evidence="2" id="KW-1185">Reference proteome</keyword>
<evidence type="ECO:0000313" key="1">
    <source>
        <dbReference type="EMBL" id="MEQ2295033.1"/>
    </source>
</evidence>
<evidence type="ECO:0000313" key="2">
    <source>
        <dbReference type="Proteomes" id="UP001469553"/>
    </source>
</evidence>